<dbReference type="AlphaFoldDB" id="A0A0U1KX10"/>
<dbReference type="EMBL" id="CTRP01000005">
    <property type="protein sequence ID" value="CQR71805.1"/>
    <property type="molecule type" value="Genomic_DNA"/>
</dbReference>
<protein>
    <submittedName>
        <fullName evidence="1">Uncharacterized protein</fullName>
    </submittedName>
</protein>
<accession>A0A0U1KX10</accession>
<evidence type="ECO:0000313" key="1">
    <source>
        <dbReference type="EMBL" id="CQR71805.1"/>
    </source>
</evidence>
<name>A0A0U1KX10_9FIRM</name>
<gene>
    <name evidence="1" type="ORF">SpAn4DRAFT_3671</name>
</gene>
<proteinExistence type="predicted"/>
<reference evidence="2" key="1">
    <citation type="submission" date="2015-03" db="EMBL/GenBank/DDBJ databases">
        <authorList>
            <person name="Nijsse Bart"/>
        </authorList>
    </citation>
    <scope>NUCLEOTIDE SEQUENCE [LARGE SCALE GENOMIC DNA]</scope>
</reference>
<keyword evidence="2" id="KW-1185">Reference proteome</keyword>
<sequence>MDKMIPVKLRRKAVEQAAGRVLEVEAGTGANLEVILQPSIHK</sequence>
<evidence type="ECO:0000313" key="2">
    <source>
        <dbReference type="Proteomes" id="UP000049855"/>
    </source>
</evidence>
<organism evidence="1 2">
    <name type="scientific">Sporomusa ovata</name>
    <dbReference type="NCBI Taxonomy" id="2378"/>
    <lineage>
        <taxon>Bacteria</taxon>
        <taxon>Bacillati</taxon>
        <taxon>Bacillota</taxon>
        <taxon>Negativicutes</taxon>
        <taxon>Selenomonadales</taxon>
        <taxon>Sporomusaceae</taxon>
        <taxon>Sporomusa</taxon>
    </lineage>
</organism>
<dbReference type="RefSeq" id="WP_021168880.1">
    <property type="nucleotide sequence ID" value="NZ_CTRP01000005.1"/>
</dbReference>
<dbReference type="Proteomes" id="UP000049855">
    <property type="component" value="Unassembled WGS sequence"/>
</dbReference>